<dbReference type="RefSeq" id="XP_024741445.1">
    <property type="nucleotide sequence ID" value="XM_024886448.1"/>
</dbReference>
<evidence type="ECO:0000313" key="2">
    <source>
        <dbReference type="EMBL" id="PMD64541.1"/>
    </source>
</evidence>
<feature type="compositionally biased region" description="Polar residues" evidence="1">
    <location>
        <begin position="94"/>
        <end position="105"/>
    </location>
</feature>
<feature type="region of interest" description="Disordered" evidence="1">
    <location>
        <begin position="94"/>
        <end position="113"/>
    </location>
</feature>
<dbReference type="InParanoid" id="A0A2J6TNE8"/>
<dbReference type="EMBL" id="KZ613749">
    <property type="protein sequence ID" value="PMD64541.1"/>
    <property type="molecule type" value="Genomic_DNA"/>
</dbReference>
<proteinExistence type="predicted"/>
<accession>A0A2J6TNE8</accession>
<reference evidence="2 3" key="1">
    <citation type="submission" date="2016-04" db="EMBL/GenBank/DDBJ databases">
        <title>A degradative enzymes factory behind the ericoid mycorrhizal symbiosis.</title>
        <authorList>
            <consortium name="DOE Joint Genome Institute"/>
            <person name="Martino E."/>
            <person name="Morin E."/>
            <person name="Grelet G."/>
            <person name="Kuo A."/>
            <person name="Kohler A."/>
            <person name="Daghino S."/>
            <person name="Barry K."/>
            <person name="Choi C."/>
            <person name="Cichocki N."/>
            <person name="Clum A."/>
            <person name="Copeland A."/>
            <person name="Hainaut M."/>
            <person name="Haridas S."/>
            <person name="Labutti K."/>
            <person name="Lindquist E."/>
            <person name="Lipzen A."/>
            <person name="Khouja H.-R."/>
            <person name="Murat C."/>
            <person name="Ohm R."/>
            <person name="Olson A."/>
            <person name="Spatafora J."/>
            <person name="Veneault-Fourrey C."/>
            <person name="Henrissat B."/>
            <person name="Grigoriev I."/>
            <person name="Martin F."/>
            <person name="Perotto S."/>
        </authorList>
    </citation>
    <scope>NUCLEOTIDE SEQUENCE [LARGE SCALE GENOMIC DNA]</scope>
    <source>
        <strain evidence="2 3">E</strain>
    </source>
</reference>
<keyword evidence="3" id="KW-1185">Reference proteome</keyword>
<dbReference type="OrthoDB" id="3469466at2759"/>
<dbReference type="GeneID" id="36594525"/>
<dbReference type="PANTHER" id="PTHR37540:SF10">
    <property type="entry name" value="SIGMA-70 REGION 2 FAMILY PROTEIN"/>
    <property type="match status" value="1"/>
</dbReference>
<gene>
    <name evidence="2" type="ORF">K444DRAFT_660327</name>
</gene>
<evidence type="ECO:0000256" key="1">
    <source>
        <dbReference type="SAM" id="MobiDB-lite"/>
    </source>
</evidence>
<protein>
    <submittedName>
        <fullName evidence="2">Uncharacterized protein</fullName>
    </submittedName>
</protein>
<evidence type="ECO:0000313" key="3">
    <source>
        <dbReference type="Proteomes" id="UP000235371"/>
    </source>
</evidence>
<dbReference type="Proteomes" id="UP000235371">
    <property type="component" value="Unassembled WGS sequence"/>
</dbReference>
<dbReference type="PANTHER" id="PTHR37540">
    <property type="entry name" value="TRANSCRIPTION FACTOR (ACR-2), PUTATIVE-RELATED-RELATED"/>
    <property type="match status" value="1"/>
</dbReference>
<name>A0A2J6TNE8_9HELO</name>
<organism evidence="2 3">
    <name type="scientific">Hyaloscypha bicolor E</name>
    <dbReference type="NCBI Taxonomy" id="1095630"/>
    <lineage>
        <taxon>Eukaryota</taxon>
        <taxon>Fungi</taxon>
        <taxon>Dikarya</taxon>
        <taxon>Ascomycota</taxon>
        <taxon>Pezizomycotina</taxon>
        <taxon>Leotiomycetes</taxon>
        <taxon>Helotiales</taxon>
        <taxon>Hyaloscyphaceae</taxon>
        <taxon>Hyaloscypha</taxon>
        <taxon>Hyaloscypha bicolor</taxon>
    </lineage>
</organism>
<sequence>MDLTGFEGNSTVENATSLVLPESDSTPDFLFINATSGSLTYRSQDRHIIRSQARKYASKRTKAEIGQRTRKHVLAPRSLAHNLLKTLPRGGNCLSNASTTSGQSSIRRRGTLNPEIPNVNVSGKEHVWYCRACEEQRKIGYGRHYHESKTICRHFPQTTQPSPVSILGPGTRDPFSSLPIENPTEKDYESINYARRLWLADLIPNERPNNNNGANTGSKAWFCFGLKSPLVFHALVFASSVHLDFLRSSKFFPDSPHVLSHKLTVIHKIKTLISKDSKPCFEDLIVAILMLACHEEVDTSPMTGAEKKYWPFSDPLGRGKWLNMYSGVRVIPEHRKALVDVVNLGGGLESIKLYGLADLVVAADVKVAVASFSKPSLPQLPRHKAHLASLSAWAASLHDMHTPVASAFRDFQDLGITDMLLQNLELVGAYTTALGYYHLRKSGGLSLAAITRTKWALQQQLLLLPPAQELNKTPLSKLIFYECCRLTLHIFGLAVVFIDTSDAYSHLQILVTRLKTWLERLYVYGYGTDSANLLLWMLTLGGIAALGKPERPWFASHLAVVLYRLNITWNDTQEILERFLWQENACGTEGRELWSEAVKSSAL</sequence>
<dbReference type="STRING" id="1095630.A0A2J6TNE8"/>
<dbReference type="AlphaFoldDB" id="A0A2J6TNE8"/>